<evidence type="ECO:0000256" key="2">
    <source>
        <dbReference type="ARBA" id="ARBA00023043"/>
    </source>
</evidence>
<accession>A0A9Q0LQ92</accession>
<dbReference type="InterPro" id="IPR036770">
    <property type="entry name" value="Ankyrin_rpt-contain_sf"/>
</dbReference>
<organism evidence="5 6">
    <name type="scientific">Anaeramoeba ignava</name>
    <name type="common">Anaerobic marine amoeba</name>
    <dbReference type="NCBI Taxonomy" id="1746090"/>
    <lineage>
        <taxon>Eukaryota</taxon>
        <taxon>Metamonada</taxon>
        <taxon>Anaeramoebidae</taxon>
        <taxon>Anaeramoeba</taxon>
    </lineage>
</organism>
<dbReference type="Gene3D" id="1.25.40.20">
    <property type="entry name" value="Ankyrin repeat-containing domain"/>
    <property type="match status" value="2"/>
</dbReference>
<evidence type="ECO:0000313" key="6">
    <source>
        <dbReference type="Proteomes" id="UP001149090"/>
    </source>
</evidence>
<dbReference type="OMA" id="NMSWLRE"/>
<reference evidence="5" key="1">
    <citation type="submission" date="2022-10" db="EMBL/GenBank/DDBJ databases">
        <title>Novel sulphate-reducing endosymbionts in the free-living metamonad Anaeramoeba.</title>
        <authorList>
            <person name="Jerlstrom-Hultqvist J."/>
            <person name="Cepicka I."/>
            <person name="Gallot-Lavallee L."/>
            <person name="Salas-Leiva D."/>
            <person name="Curtis B.A."/>
            <person name="Zahonova K."/>
            <person name="Pipaliya S."/>
            <person name="Dacks J."/>
            <person name="Roger A.J."/>
        </authorList>
    </citation>
    <scope>NUCLEOTIDE SEQUENCE</scope>
    <source>
        <strain evidence="5">BMAN</strain>
    </source>
</reference>
<name>A0A9Q0LQ92_ANAIG</name>
<evidence type="ECO:0000256" key="4">
    <source>
        <dbReference type="SAM" id="MobiDB-lite"/>
    </source>
</evidence>
<evidence type="ECO:0000256" key="1">
    <source>
        <dbReference type="ARBA" id="ARBA00022737"/>
    </source>
</evidence>
<sequence length="127" mass="13865">MTSDDLYAGMTALHHAAKRGNEEDDFGLTPLHWAAYGGHTGCVWLLLDKGADIYARAKNGDTALHKAAWRGNKATVQHLLEWGADVTVKNDESKIPMDLARETEIAAMLQPEMPDDGDSDDDAELSD</sequence>
<protein>
    <submittedName>
        <fullName evidence="5">Ankyrin repeat family protein</fullName>
    </submittedName>
</protein>
<keyword evidence="6" id="KW-1185">Reference proteome</keyword>
<feature type="repeat" description="ANK" evidence="3">
    <location>
        <begin position="26"/>
        <end position="58"/>
    </location>
</feature>
<dbReference type="PANTHER" id="PTHR24171">
    <property type="entry name" value="ANKYRIN REPEAT DOMAIN-CONTAINING PROTEIN 39-RELATED"/>
    <property type="match status" value="1"/>
</dbReference>
<keyword evidence="2 3" id="KW-0040">ANK repeat</keyword>
<evidence type="ECO:0000313" key="5">
    <source>
        <dbReference type="EMBL" id="KAJ5077781.1"/>
    </source>
</evidence>
<feature type="region of interest" description="Disordered" evidence="4">
    <location>
        <begin position="107"/>
        <end position="127"/>
    </location>
</feature>
<dbReference type="Pfam" id="PF12796">
    <property type="entry name" value="Ank_2"/>
    <property type="match status" value="1"/>
</dbReference>
<gene>
    <name evidence="5" type="ORF">M0811_05471</name>
</gene>
<evidence type="ECO:0000256" key="3">
    <source>
        <dbReference type="PROSITE-ProRule" id="PRU00023"/>
    </source>
</evidence>
<dbReference type="PROSITE" id="PS50297">
    <property type="entry name" value="ANK_REP_REGION"/>
    <property type="match status" value="2"/>
</dbReference>
<comment type="caution">
    <text evidence="5">The sequence shown here is derived from an EMBL/GenBank/DDBJ whole genome shotgun (WGS) entry which is preliminary data.</text>
</comment>
<dbReference type="SUPFAM" id="SSF48403">
    <property type="entry name" value="Ankyrin repeat"/>
    <property type="match status" value="1"/>
</dbReference>
<dbReference type="PRINTS" id="PR01415">
    <property type="entry name" value="ANKYRIN"/>
</dbReference>
<keyword evidence="1" id="KW-0677">Repeat</keyword>
<dbReference type="AlphaFoldDB" id="A0A9Q0LQ92"/>
<dbReference type="OrthoDB" id="341259at2759"/>
<feature type="repeat" description="ANK" evidence="3">
    <location>
        <begin position="59"/>
        <end position="91"/>
    </location>
</feature>
<dbReference type="PROSITE" id="PS50088">
    <property type="entry name" value="ANK_REPEAT"/>
    <property type="match status" value="2"/>
</dbReference>
<dbReference type="Proteomes" id="UP001149090">
    <property type="component" value="Unassembled WGS sequence"/>
</dbReference>
<dbReference type="EMBL" id="JAPDFW010000056">
    <property type="protein sequence ID" value="KAJ5077781.1"/>
    <property type="molecule type" value="Genomic_DNA"/>
</dbReference>
<dbReference type="SMART" id="SM00248">
    <property type="entry name" value="ANK"/>
    <property type="match status" value="2"/>
</dbReference>
<dbReference type="PANTHER" id="PTHR24171:SF10">
    <property type="entry name" value="ANKYRIN REPEAT DOMAIN-CONTAINING PROTEIN 29-LIKE"/>
    <property type="match status" value="1"/>
</dbReference>
<dbReference type="InterPro" id="IPR002110">
    <property type="entry name" value="Ankyrin_rpt"/>
</dbReference>
<proteinExistence type="predicted"/>
<feature type="compositionally biased region" description="Acidic residues" evidence="4">
    <location>
        <begin position="113"/>
        <end position="127"/>
    </location>
</feature>